<evidence type="ECO:0000313" key="2">
    <source>
        <dbReference type="Proteomes" id="UP000694044"/>
    </source>
</evidence>
<dbReference type="AlphaFoldDB" id="A0A8T1VCX3"/>
<dbReference type="EMBL" id="JAGDFM010000385">
    <property type="protein sequence ID" value="KAG7378925.1"/>
    <property type="molecule type" value="Genomic_DNA"/>
</dbReference>
<dbReference type="PANTHER" id="PTHR13510:SF44">
    <property type="entry name" value="RABENOSYN-5"/>
    <property type="match status" value="1"/>
</dbReference>
<organism evidence="1 2">
    <name type="scientific">Phytophthora pseudosyringae</name>
    <dbReference type="NCBI Taxonomy" id="221518"/>
    <lineage>
        <taxon>Eukaryota</taxon>
        <taxon>Sar</taxon>
        <taxon>Stramenopiles</taxon>
        <taxon>Oomycota</taxon>
        <taxon>Peronosporomycetes</taxon>
        <taxon>Peronosporales</taxon>
        <taxon>Peronosporaceae</taxon>
        <taxon>Phytophthora</taxon>
    </lineage>
</organism>
<keyword evidence="2" id="KW-1185">Reference proteome</keyword>
<evidence type="ECO:0008006" key="3">
    <source>
        <dbReference type="Google" id="ProtNLM"/>
    </source>
</evidence>
<comment type="caution">
    <text evidence="1">The sequence shown here is derived from an EMBL/GenBank/DDBJ whole genome shotgun (WGS) entry which is preliminary data.</text>
</comment>
<accession>A0A8T1VCX3</accession>
<gene>
    <name evidence="1" type="ORF">PHYPSEUDO_009287</name>
</gene>
<evidence type="ECO:0000313" key="1">
    <source>
        <dbReference type="EMBL" id="KAG7378925.1"/>
    </source>
</evidence>
<proteinExistence type="predicted"/>
<dbReference type="OrthoDB" id="107606at2759"/>
<dbReference type="PANTHER" id="PTHR13510">
    <property type="entry name" value="FYVE-FINGER-CONTAINING RAB5 EFFECTOR PROTEIN RABENOSYN-5-RELATED"/>
    <property type="match status" value="1"/>
</dbReference>
<reference evidence="1" key="1">
    <citation type="submission" date="2021-02" db="EMBL/GenBank/DDBJ databases">
        <authorList>
            <person name="Palmer J.M."/>
        </authorList>
    </citation>
    <scope>NUCLEOTIDE SEQUENCE</scope>
    <source>
        <strain evidence="1">SCRP734</strain>
    </source>
</reference>
<protein>
    <recommendedName>
        <fullName evidence="3">FYVE-type domain-containing protein</fullName>
    </recommendedName>
</protein>
<name>A0A8T1VCX3_9STRA</name>
<dbReference type="InterPro" id="IPR052727">
    <property type="entry name" value="Rab4/Rab5_effector"/>
</dbReference>
<dbReference type="Proteomes" id="UP000694044">
    <property type="component" value="Unassembled WGS sequence"/>
</dbReference>
<sequence>MVFTDPFAAGNRTDSTTSVGSVGVKMNPSVCRRHTSPFPPLQLSPTTTAELESLAHKLVARNIGTYESFLIDGHGKVDETRWKFVSSKDDLRAYAEQPRAAETPTNPGYQLETPAADLPVVMITGTVLGDLDDVMYGVVCPTTEQMRVKTSYIHDDIPSSCVLANLAHPTPEKPFNAVTIKWVEVHVPLAVRPVVKHRDFVYMETTGVERLRNGERVGYHIVHSVQFPETPVLDTHFRGNSSISILYRQRTTNVTDVYIKGFFNPAGGIMRAIVIRSAARILLSVAKDVYCSHMKKLVWALRLRYNGETSSSSSECAESSSSGSLDDKCCSGCGKKQSVFVQAASKTNRGSKILQKKRHCKICSRYMCVDCRRQHQLTFLLPDLRLKQRLVTICRSCEGDALSESATAIARDELLHSNQLQRWDSDDVFDTTMSAQSVQSE</sequence>